<dbReference type="Proteomes" id="UP000292235">
    <property type="component" value="Chromosome"/>
</dbReference>
<dbReference type="AlphaFoldDB" id="A0A4P6PVQ4"/>
<dbReference type="InterPro" id="IPR029033">
    <property type="entry name" value="His_PPase_superfam"/>
</dbReference>
<dbReference type="EC" id="3.1.3.3" evidence="1"/>
<dbReference type="InterPro" id="IPR050275">
    <property type="entry name" value="PGM_Phosphatase"/>
</dbReference>
<dbReference type="KEGG" id="strr:EKD16_01730"/>
<keyword evidence="1" id="KW-0378">Hydrolase</keyword>
<sequence>MSTTTVVHLLRHGEVHNPDGILYGRLPEFHLSENGAEMAALAADWFAGRDIAALYSSPLDRAKETAGAVADEFGLAVRFDERLIEAGNTFQGMSLSSRSVRDPQVLRRLYNPFRPSWGEPYSRIVARMVDAIKVVRKEAWGREAVCVSHQLPIWMARRAAEQKRLWHRPDRRQCNLASVTSLTFEDQKLVSVGYTEPAAALYRGKGPLVPGA</sequence>
<gene>
    <name evidence="1" type="primary">pspA1</name>
    <name evidence="1" type="ORF">EKD16_01730</name>
</gene>
<accession>A0A4P6PVQ4</accession>
<dbReference type="Gene3D" id="3.40.50.1240">
    <property type="entry name" value="Phosphoglycerate mutase-like"/>
    <property type="match status" value="1"/>
</dbReference>
<keyword evidence="2" id="KW-1185">Reference proteome</keyword>
<evidence type="ECO:0000313" key="1">
    <source>
        <dbReference type="EMBL" id="QBI52163.1"/>
    </source>
</evidence>
<dbReference type="OrthoDB" id="3215466at2"/>
<dbReference type="GO" id="GO:0005737">
    <property type="term" value="C:cytoplasm"/>
    <property type="evidence" value="ECO:0007669"/>
    <property type="project" value="TreeGrafter"/>
</dbReference>
<proteinExistence type="predicted"/>
<evidence type="ECO:0000313" key="2">
    <source>
        <dbReference type="Proteomes" id="UP000292235"/>
    </source>
</evidence>
<dbReference type="GO" id="GO:0016791">
    <property type="term" value="F:phosphatase activity"/>
    <property type="evidence" value="ECO:0007669"/>
    <property type="project" value="TreeGrafter"/>
</dbReference>
<dbReference type="PANTHER" id="PTHR48100:SF51">
    <property type="entry name" value="PHOSPHOGLYCERATE MUTASE"/>
    <property type="match status" value="1"/>
</dbReference>
<dbReference type="PANTHER" id="PTHR48100">
    <property type="entry name" value="BROAD-SPECIFICITY PHOSPHATASE YOR283W-RELATED"/>
    <property type="match status" value="1"/>
</dbReference>
<dbReference type="EMBL" id="CP036455">
    <property type="protein sequence ID" value="QBI52163.1"/>
    <property type="molecule type" value="Genomic_DNA"/>
</dbReference>
<name>A0A4P6PVQ4_9ACTN</name>
<dbReference type="SUPFAM" id="SSF53254">
    <property type="entry name" value="Phosphoglycerate mutase-like"/>
    <property type="match status" value="1"/>
</dbReference>
<reference evidence="1 2" key="1">
    <citation type="submission" date="2019-02" db="EMBL/GenBank/DDBJ databases">
        <authorList>
            <person name="Khodamoradi S."/>
            <person name="Hahnke R.L."/>
            <person name="Kaempfer P."/>
            <person name="Schumann P."/>
            <person name="Rohde M."/>
            <person name="Steinert M."/>
            <person name="Luzhetskyy A."/>
            <person name="Wink J."/>
            <person name="Ruckert C."/>
        </authorList>
    </citation>
    <scope>NUCLEOTIDE SEQUENCE [LARGE SCALE GENOMIC DNA]</scope>
    <source>
        <strain evidence="1 2">M2</strain>
    </source>
</reference>
<dbReference type="SMART" id="SM00855">
    <property type="entry name" value="PGAM"/>
    <property type="match status" value="1"/>
</dbReference>
<organism evidence="1 2">
    <name type="scientific">Streptomonospora litoralis</name>
    <dbReference type="NCBI Taxonomy" id="2498135"/>
    <lineage>
        <taxon>Bacteria</taxon>
        <taxon>Bacillati</taxon>
        <taxon>Actinomycetota</taxon>
        <taxon>Actinomycetes</taxon>
        <taxon>Streptosporangiales</taxon>
        <taxon>Nocardiopsidaceae</taxon>
        <taxon>Streptomonospora</taxon>
    </lineage>
</organism>
<dbReference type="Pfam" id="PF00300">
    <property type="entry name" value="His_Phos_1"/>
    <property type="match status" value="1"/>
</dbReference>
<dbReference type="RefSeq" id="WP_131096758.1">
    <property type="nucleotide sequence ID" value="NZ_CP036455.1"/>
</dbReference>
<protein>
    <submittedName>
        <fullName evidence="1">Phosphoserine phosphatase 1</fullName>
        <ecNumber evidence="1">3.1.3.3</ecNumber>
    </submittedName>
</protein>
<dbReference type="CDD" id="cd07067">
    <property type="entry name" value="HP_PGM_like"/>
    <property type="match status" value="1"/>
</dbReference>
<dbReference type="InterPro" id="IPR013078">
    <property type="entry name" value="His_Pase_superF_clade-1"/>
</dbReference>